<dbReference type="EMBL" id="JAZHYP010000002">
    <property type="protein sequence ID" value="MEN3323251.1"/>
    <property type="molecule type" value="Genomic_DNA"/>
</dbReference>
<evidence type="ECO:0000259" key="7">
    <source>
        <dbReference type="Pfam" id="PF14322"/>
    </source>
</evidence>
<evidence type="ECO:0000259" key="6">
    <source>
        <dbReference type="Pfam" id="PF07980"/>
    </source>
</evidence>
<evidence type="ECO:0000256" key="5">
    <source>
        <dbReference type="ARBA" id="ARBA00023237"/>
    </source>
</evidence>
<evidence type="ECO:0000256" key="1">
    <source>
        <dbReference type="ARBA" id="ARBA00004442"/>
    </source>
</evidence>
<keyword evidence="5" id="KW-0998">Cell outer membrane</keyword>
<feature type="domain" description="RagB/SusD" evidence="6">
    <location>
        <begin position="401"/>
        <end position="538"/>
    </location>
</feature>
<protein>
    <submittedName>
        <fullName evidence="8">RagB/SusD family nutrient uptake outer membrane protein</fullName>
    </submittedName>
</protein>
<name>A0ABV0ABC1_9FLAO</name>
<dbReference type="Proteomes" id="UP001416393">
    <property type="component" value="Unassembled WGS sequence"/>
</dbReference>
<reference evidence="8 9" key="1">
    <citation type="submission" date="2024-01" db="EMBL/GenBank/DDBJ databases">
        <title>Mariniflexile litorale sp. nov., isolated from the shallow sediments of the Sea of Japan.</title>
        <authorList>
            <person name="Romanenko L."/>
            <person name="Bystritskaya E."/>
            <person name="Isaeva M."/>
        </authorList>
    </citation>
    <scope>NUCLEOTIDE SEQUENCE [LARGE SCALE GENOMIC DNA]</scope>
    <source>
        <strain evidence="8 9">KCTC 32427</strain>
    </source>
</reference>
<organism evidence="8 9">
    <name type="scientific">Mariniflexile soesokkakense</name>
    <dbReference type="NCBI Taxonomy" id="1343160"/>
    <lineage>
        <taxon>Bacteria</taxon>
        <taxon>Pseudomonadati</taxon>
        <taxon>Bacteroidota</taxon>
        <taxon>Flavobacteriia</taxon>
        <taxon>Flavobacteriales</taxon>
        <taxon>Flavobacteriaceae</taxon>
        <taxon>Mariniflexile</taxon>
    </lineage>
</organism>
<dbReference type="InterPro" id="IPR011990">
    <property type="entry name" value="TPR-like_helical_dom_sf"/>
</dbReference>
<evidence type="ECO:0000256" key="2">
    <source>
        <dbReference type="ARBA" id="ARBA00006275"/>
    </source>
</evidence>
<sequence length="705" mass="78781">MKKLFYFILTACVLMNISCEKDFLDVQAPSSVDDNFVFGTPEEATKVLAGMYDIWHDLDKNLYYDVVSVGSDSEHHPEPYSAQARHIPMGLFPVPYDINDGNALNTWNEGYEIINRANIMMRALESNPEYQKAVTSGTANAWTQLYGEALCHRATNYKLLIMYFGDVPYFDYPITSTAQTDTLGFTVRDKVYDGEIAALKKAAPLMYRLGGNLTAERFSGNYADYLTGRLAFDAAGYQLRRTDFDYGNITFDQWGQENSTWKAKYVRNTNWQSYMQTAKEYFLKVVNNPGSAYLIETDTRGAKFDNPFQLNFQKLLDLEVSPESLFEAGYTRTQNSDWPYSWGRPSGGAGSNDHPNKCYGQGRINPYYIFGDFDPADKRRDVTACFTGNTGKAGEILMSFARGNREKGGLASNKFDESRMNDPYIPRQRQSGVNWQQVRLGEVMLDLAYAAAATGDEATAKTYFKKVRARAFSAANQATKVTAYVDGMSGQTLLNGIEQELKLETGGEGKRRWDTILFGTFPKHIQEMRNNMRAMIAGLETNGYYTFPNGVQISSFVFTKNLKIKDVDPGLDLLTYQTPAGLTESDSKYPVLVPGWRGTNNGWADYLATLSPALQKNHIAIKGMFRYIDPASAEGLALLADGYVKAPWGSNLVANKVEYTDDFFLGYPDGSFAAGVPPRYIMPLSYSTLSTSNGNLTQGYGHASE</sequence>
<dbReference type="Gene3D" id="1.25.40.390">
    <property type="match status" value="1"/>
</dbReference>
<evidence type="ECO:0000313" key="8">
    <source>
        <dbReference type="EMBL" id="MEN3323251.1"/>
    </source>
</evidence>
<dbReference type="SUPFAM" id="SSF48452">
    <property type="entry name" value="TPR-like"/>
    <property type="match status" value="1"/>
</dbReference>
<keyword evidence="4" id="KW-0472">Membrane</keyword>
<dbReference type="InterPro" id="IPR033985">
    <property type="entry name" value="SusD-like_N"/>
</dbReference>
<comment type="subcellular location">
    <subcellularLocation>
        <location evidence="1">Cell outer membrane</location>
    </subcellularLocation>
</comment>
<dbReference type="Pfam" id="PF14322">
    <property type="entry name" value="SusD-like_3"/>
    <property type="match status" value="1"/>
</dbReference>
<evidence type="ECO:0000313" key="9">
    <source>
        <dbReference type="Proteomes" id="UP001416393"/>
    </source>
</evidence>
<comment type="similarity">
    <text evidence="2">Belongs to the SusD family.</text>
</comment>
<keyword evidence="9" id="KW-1185">Reference proteome</keyword>
<evidence type="ECO:0000256" key="4">
    <source>
        <dbReference type="ARBA" id="ARBA00023136"/>
    </source>
</evidence>
<gene>
    <name evidence="8" type="ORF">VP395_05895</name>
</gene>
<keyword evidence="3" id="KW-0732">Signal</keyword>
<accession>A0ABV0ABC1</accession>
<dbReference type="Pfam" id="PF07980">
    <property type="entry name" value="SusD_RagB"/>
    <property type="match status" value="1"/>
</dbReference>
<dbReference type="RefSeq" id="WP_346240824.1">
    <property type="nucleotide sequence ID" value="NZ_JAZHYP010000002.1"/>
</dbReference>
<dbReference type="InterPro" id="IPR012944">
    <property type="entry name" value="SusD_RagB_dom"/>
</dbReference>
<feature type="domain" description="SusD-like N-terminal" evidence="7">
    <location>
        <begin position="22"/>
        <end position="180"/>
    </location>
</feature>
<proteinExistence type="inferred from homology"/>
<comment type="caution">
    <text evidence="8">The sequence shown here is derived from an EMBL/GenBank/DDBJ whole genome shotgun (WGS) entry which is preliminary data.</text>
</comment>
<evidence type="ECO:0000256" key="3">
    <source>
        <dbReference type="ARBA" id="ARBA00022729"/>
    </source>
</evidence>